<reference evidence="1 2" key="2">
    <citation type="journal article" date="2022" name="Mol. Ecol. Resour.">
        <title>The genomes of chicory, endive, great burdock and yacon provide insights into Asteraceae paleo-polyploidization history and plant inulin production.</title>
        <authorList>
            <person name="Fan W."/>
            <person name="Wang S."/>
            <person name="Wang H."/>
            <person name="Wang A."/>
            <person name="Jiang F."/>
            <person name="Liu H."/>
            <person name="Zhao H."/>
            <person name="Xu D."/>
            <person name="Zhang Y."/>
        </authorList>
    </citation>
    <scope>NUCLEOTIDE SEQUENCE [LARGE SCALE GENOMIC DNA]</scope>
    <source>
        <strain evidence="2">cv. Yunnan</strain>
        <tissue evidence="1">Leaves</tissue>
    </source>
</reference>
<keyword evidence="2" id="KW-1185">Reference proteome</keyword>
<protein>
    <submittedName>
        <fullName evidence="1">Uncharacterized protein</fullName>
    </submittedName>
</protein>
<dbReference type="EMBL" id="CM042037">
    <property type="protein sequence ID" value="KAI3743582.1"/>
    <property type="molecule type" value="Genomic_DNA"/>
</dbReference>
<accession>A0ACB9DAN0</accession>
<gene>
    <name evidence="1" type="ORF">L1987_61292</name>
</gene>
<dbReference type="Proteomes" id="UP001056120">
    <property type="component" value="Linkage Group LG20"/>
</dbReference>
<reference evidence="2" key="1">
    <citation type="journal article" date="2022" name="Mol. Ecol. Resour.">
        <title>The genomes of chicory, endive, great burdock and yacon provide insights into Asteraceae palaeo-polyploidization history and plant inulin production.</title>
        <authorList>
            <person name="Fan W."/>
            <person name="Wang S."/>
            <person name="Wang H."/>
            <person name="Wang A."/>
            <person name="Jiang F."/>
            <person name="Liu H."/>
            <person name="Zhao H."/>
            <person name="Xu D."/>
            <person name="Zhang Y."/>
        </authorList>
    </citation>
    <scope>NUCLEOTIDE SEQUENCE [LARGE SCALE GENOMIC DNA]</scope>
    <source>
        <strain evidence="2">cv. Yunnan</strain>
    </source>
</reference>
<name>A0ACB9DAN0_9ASTR</name>
<comment type="caution">
    <text evidence="1">The sequence shown here is derived from an EMBL/GenBank/DDBJ whole genome shotgun (WGS) entry which is preliminary data.</text>
</comment>
<evidence type="ECO:0000313" key="1">
    <source>
        <dbReference type="EMBL" id="KAI3743582.1"/>
    </source>
</evidence>
<organism evidence="1 2">
    <name type="scientific">Smallanthus sonchifolius</name>
    <dbReference type="NCBI Taxonomy" id="185202"/>
    <lineage>
        <taxon>Eukaryota</taxon>
        <taxon>Viridiplantae</taxon>
        <taxon>Streptophyta</taxon>
        <taxon>Embryophyta</taxon>
        <taxon>Tracheophyta</taxon>
        <taxon>Spermatophyta</taxon>
        <taxon>Magnoliopsida</taxon>
        <taxon>eudicotyledons</taxon>
        <taxon>Gunneridae</taxon>
        <taxon>Pentapetalae</taxon>
        <taxon>asterids</taxon>
        <taxon>campanulids</taxon>
        <taxon>Asterales</taxon>
        <taxon>Asteraceae</taxon>
        <taxon>Asteroideae</taxon>
        <taxon>Heliantheae alliance</taxon>
        <taxon>Millerieae</taxon>
        <taxon>Smallanthus</taxon>
    </lineage>
</organism>
<sequence>MVENNSARVVRRITMTNRLCWKGGTPNLISSLAEVALSKALRKNKNAHMGSKSESALISTEILIMDKKPLDVVAFNCEVSVQNLIDGCDVILLLIPQLAKLCEEMDATPPHKFISDTRENLISMKEEMPLMEKDSSLLGWRRTSIMLMDCFSILLGIALAWKPKLAALNLNASKWISMEAHAFFQLDATFGFDSDGKAYGTNKQPNGNFTDGTYSNQSSNSKVNFNGDLPGSNGILRDILAPILNGSEPGLHSSSHVDHTAFGPNERQLVSKVNVFVGEIIEQQREKRSSSGDTTIFDGGDFVDVLLDLESENKFTDADMIVVLWEMNFRGTDTVAILLEWILARMVLHPDIQVKAQKEIDSVIGHDRPVTDSKLDNLPYLHTIVKETLRMHPLGPLLSWARLSTQDTWVGPHVVPAGTIAMPLGFKELKKASKHSRNPLSKSIGIDIKLVTAYHPLSAYASLLLVVDSHRYILIFKVPNRYISVPITMKKRVKNTQQICFMFLFLFFSYGTCDGFGYFNEHELLLSTKASIVDPLSFLSNWNNSSSFCNWNGVSCDSNSTHVTGINLSGKNLSGKISESLFQILHVETIDLSNNQISGGIPRNIFSCSSLIHLNLSNNNITGSIPKGSIPHLEKLDLSNNFLSGAIPEGIGFFSELQYLDLGGNALVGRIPKSFKNLTKLIDLTLASNQLVGEVPSELGFTKSLKFIYLGYNNLSGRIPNEIGELTFLNHLNLAFNNLTGEIPPSLGNLTELNYLFLYFNKLTGPIPKTIFNLKKLKSLDVSDNLLSGEIPELVSQFIDLEVLHLFSNQFYGNIPKSLTSLSHLQVLQLWSNNFSGEIHEGFGKYNNLTILDLSTNNLTGKIPESLCNSGHLQKLILFSNSIEGEIPKSLTHCKSLERVRLQNNKISGQLPPDFTKLPLVYFLDLSGNNLSGDINSWKWKMPKLQMLSLSRNRFSGELPESFGTNKLENLDLSENEFSGSIPPSFGKFSELMQLKLSRNRLSGKIPNELSSCKKLVSINFSNNHLTGGIPETLSRLPVLGNLDLSMNQLSGEIPETLGNVESLVVVNISHNCLSGELPSSGVFMAINSSSVIGNNLCGGASIAHLAPCKGIKNFKWWFSGIALAGVTIAFMSLLVFLYVKRRNEAVHEVKRRMESELDGGSEWELLFFNKKASKTMAIDDILQSLREQRYVVATKTMQYFIKECNEISLNNDPISELENFGKIRHPNIDKLVAICKSEKGRLILVHEYVEGKKLSEVMGELSLESRGKIAIGIAKALRYLHGCCSPAAIVVGNISPENIMVVEGKDEACIKLSPPGMIFPDTTKCLVSSAYVAPETKETKVITESCDMFGFGLILIELLTGKTPVDAEIGLHENLVEWARYCYSDCHLEAWVDPILQVHALKNSNQIVEIMHLALQCTAHDIAERPYAREVVKRLESITRSGTSCF</sequence>
<evidence type="ECO:0000313" key="2">
    <source>
        <dbReference type="Proteomes" id="UP001056120"/>
    </source>
</evidence>
<proteinExistence type="predicted"/>